<sequence>MAGDGKKGDEGGSGNDKKMPNHYTLTSNDNPGNIITQVQLKGENYGEWARAMRTALRAKKKYGFVDGTIKRPDDDSPDIEDWWTVNSMLVSWIFNTIEPTLRSTISYMENVKDLWEEIKQRFSVGNGPRVQQLRSDLANCKQDGQAIVAYYGRLKSLWDELNNYDPIPVCGCAGCICNMTAELEKKREEERVHQFLMGLDEDGYGTVRSNILSTKPLPNLNRVYAMVVQQERVRTMTRMKEERGNPMSFAIQAGRNSGGKGKTSP</sequence>
<proteinExistence type="predicted"/>
<organism evidence="1 2">
    <name type="scientific">Persea americana</name>
    <name type="common">Avocado</name>
    <dbReference type="NCBI Taxonomy" id="3435"/>
    <lineage>
        <taxon>Eukaryota</taxon>
        <taxon>Viridiplantae</taxon>
        <taxon>Streptophyta</taxon>
        <taxon>Embryophyta</taxon>
        <taxon>Tracheophyta</taxon>
        <taxon>Spermatophyta</taxon>
        <taxon>Magnoliopsida</taxon>
        <taxon>Magnoliidae</taxon>
        <taxon>Laurales</taxon>
        <taxon>Lauraceae</taxon>
        <taxon>Persea</taxon>
    </lineage>
</organism>
<comment type="caution">
    <text evidence="1">The sequence shown here is derived from an EMBL/GenBank/DDBJ whole genome shotgun (WGS) entry which is preliminary data.</text>
</comment>
<dbReference type="EMBL" id="CM056816">
    <property type="protein sequence ID" value="KAJ8633296.1"/>
    <property type="molecule type" value="Genomic_DNA"/>
</dbReference>
<keyword evidence="2" id="KW-1185">Reference proteome</keyword>
<accession>A0ACC2LIL4</accession>
<evidence type="ECO:0000313" key="1">
    <source>
        <dbReference type="EMBL" id="KAJ8633296.1"/>
    </source>
</evidence>
<gene>
    <name evidence="1" type="ORF">MRB53_026632</name>
</gene>
<name>A0ACC2LIL4_PERAE</name>
<dbReference type="Proteomes" id="UP001234297">
    <property type="component" value="Chromosome 8"/>
</dbReference>
<reference evidence="1 2" key="1">
    <citation type="journal article" date="2022" name="Hortic Res">
        <title>A haplotype resolved chromosomal level avocado genome allows analysis of novel avocado genes.</title>
        <authorList>
            <person name="Nath O."/>
            <person name="Fletcher S.J."/>
            <person name="Hayward A."/>
            <person name="Shaw L.M."/>
            <person name="Masouleh A.K."/>
            <person name="Furtado A."/>
            <person name="Henry R.J."/>
            <person name="Mitter N."/>
        </authorList>
    </citation>
    <scope>NUCLEOTIDE SEQUENCE [LARGE SCALE GENOMIC DNA]</scope>
    <source>
        <strain evidence="2">cv. Hass</strain>
    </source>
</reference>
<protein>
    <submittedName>
        <fullName evidence="1">Uncharacterized protein</fullName>
    </submittedName>
</protein>
<evidence type="ECO:0000313" key="2">
    <source>
        <dbReference type="Proteomes" id="UP001234297"/>
    </source>
</evidence>